<accession>A0ABQ3K0T3</accession>
<evidence type="ECO:0000256" key="5">
    <source>
        <dbReference type="ARBA" id="ARBA00023136"/>
    </source>
</evidence>
<proteinExistence type="inferred from homology"/>
<evidence type="ECO:0000256" key="4">
    <source>
        <dbReference type="ARBA" id="ARBA00022989"/>
    </source>
</evidence>
<feature type="transmembrane region" description="Helical" evidence="6">
    <location>
        <begin position="115"/>
        <end position="132"/>
    </location>
</feature>
<feature type="domain" description="ABC transmembrane type-1" evidence="7">
    <location>
        <begin position="53"/>
        <end position="234"/>
    </location>
</feature>
<dbReference type="CDD" id="cd06261">
    <property type="entry name" value="TM_PBP2"/>
    <property type="match status" value="1"/>
</dbReference>
<reference evidence="9" key="1">
    <citation type="journal article" date="2019" name="Int. J. Syst. Evol. Microbiol.">
        <title>The Global Catalogue of Microorganisms (GCM) 10K type strain sequencing project: providing services to taxonomists for standard genome sequencing and annotation.</title>
        <authorList>
            <consortium name="The Broad Institute Genomics Platform"/>
            <consortium name="The Broad Institute Genome Sequencing Center for Infectious Disease"/>
            <person name="Wu L."/>
            <person name="Ma J."/>
        </authorList>
    </citation>
    <scope>NUCLEOTIDE SEQUENCE [LARGE SCALE GENOMIC DNA]</scope>
    <source>
        <strain evidence="9">CGMCC 1.18439</strain>
    </source>
</reference>
<dbReference type="Gene3D" id="1.10.3720.10">
    <property type="entry name" value="MetI-like"/>
    <property type="match status" value="1"/>
</dbReference>
<gene>
    <name evidence="8" type="ORF">GCM10017783_04200</name>
</gene>
<evidence type="ECO:0000256" key="2">
    <source>
        <dbReference type="ARBA" id="ARBA00022448"/>
    </source>
</evidence>
<dbReference type="EMBL" id="BNAL01000003">
    <property type="protein sequence ID" value="GHF95453.1"/>
    <property type="molecule type" value="Genomic_DNA"/>
</dbReference>
<dbReference type="PANTHER" id="PTHR30177:SF32">
    <property type="entry name" value="GLYCINE BETAINE UPTAKE SYSTEM PERMEASE PROTEIN YEHW"/>
    <property type="match status" value="1"/>
</dbReference>
<feature type="transmembrane region" description="Helical" evidence="6">
    <location>
        <begin position="204"/>
        <end position="229"/>
    </location>
</feature>
<evidence type="ECO:0000256" key="3">
    <source>
        <dbReference type="ARBA" id="ARBA00022692"/>
    </source>
</evidence>
<dbReference type="RefSeq" id="WP_189642019.1">
    <property type="nucleotide sequence ID" value="NZ_BNAL01000003.1"/>
</dbReference>
<keyword evidence="2 6" id="KW-0813">Transport</keyword>
<protein>
    <submittedName>
        <fullName evidence="8">Amino acid ABC transporter permease</fullName>
    </submittedName>
</protein>
<keyword evidence="3 6" id="KW-0812">Transmembrane</keyword>
<feature type="transmembrane region" description="Helical" evidence="6">
    <location>
        <begin position="57"/>
        <end position="77"/>
    </location>
</feature>
<dbReference type="PANTHER" id="PTHR30177">
    <property type="entry name" value="GLYCINE BETAINE/L-PROLINE TRANSPORT SYSTEM PERMEASE PROTEIN PROW"/>
    <property type="match status" value="1"/>
</dbReference>
<keyword evidence="5 6" id="KW-0472">Membrane</keyword>
<dbReference type="Proteomes" id="UP000632154">
    <property type="component" value="Unassembled WGS sequence"/>
</dbReference>
<evidence type="ECO:0000313" key="8">
    <source>
        <dbReference type="EMBL" id="GHF95453.1"/>
    </source>
</evidence>
<dbReference type="InterPro" id="IPR051204">
    <property type="entry name" value="ABC_transp_perm/SBD"/>
</dbReference>
<name>A0ABQ3K0T3_9DEIO</name>
<evidence type="ECO:0000313" key="9">
    <source>
        <dbReference type="Proteomes" id="UP000632154"/>
    </source>
</evidence>
<dbReference type="PROSITE" id="PS50928">
    <property type="entry name" value="ABC_TM1"/>
    <property type="match status" value="1"/>
</dbReference>
<feature type="transmembrane region" description="Helical" evidence="6">
    <location>
        <begin position="169"/>
        <end position="192"/>
    </location>
</feature>
<organism evidence="8 9">
    <name type="scientific">Deinococcus piscis</name>
    <dbReference type="NCBI Taxonomy" id="394230"/>
    <lineage>
        <taxon>Bacteria</taxon>
        <taxon>Thermotogati</taxon>
        <taxon>Deinococcota</taxon>
        <taxon>Deinococci</taxon>
        <taxon>Deinococcales</taxon>
        <taxon>Deinococcaceae</taxon>
        <taxon>Deinococcus</taxon>
    </lineage>
</organism>
<evidence type="ECO:0000256" key="6">
    <source>
        <dbReference type="RuleBase" id="RU363032"/>
    </source>
</evidence>
<dbReference type="SUPFAM" id="SSF161098">
    <property type="entry name" value="MetI-like"/>
    <property type="match status" value="1"/>
</dbReference>
<comment type="similarity">
    <text evidence="6">Belongs to the binding-protein-dependent transport system permease family.</text>
</comment>
<dbReference type="InterPro" id="IPR000515">
    <property type="entry name" value="MetI-like"/>
</dbReference>
<comment type="subcellular location">
    <subcellularLocation>
        <location evidence="6">Cell membrane</location>
        <topology evidence="6">Multi-pass membrane protein</topology>
    </subcellularLocation>
    <subcellularLocation>
        <location evidence="1">Membrane</location>
        <topology evidence="1">Multi-pass membrane protein</topology>
    </subcellularLocation>
</comment>
<dbReference type="Pfam" id="PF00528">
    <property type="entry name" value="BPD_transp_1"/>
    <property type="match status" value="1"/>
</dbReference>
<evidence type="ECO:0000256" key="1">
    <source>
        <dbReference type="ARBA" id="ARBA00004141"/>
    </source>
</evidence>
<keyword evidence="9" id="KW-1185">Reference proteome</keyword>
<sequence length="246" mass="25803">MSRLGVQAALLAAGWAAFFWLVSAQELWARVMGALFPQVSTPVYERNTLWELTWQHLGLTGVTMTLVVLIGVGLGVWTTRAQGHAFLPLVNNLTTVGQTFPPIAVLFLALPLVGFGATGAVAALTLYALLPVTRSTVLGLQSVDRPVLDAARGLGLSAAQRLWRLEVPVALPAVLAGIRTALVLTIATATLAPMVGTGGLGVPIIAGLGADNLALILQGAIPVALLALLGDLTMRTLERWLTPWVP</sequence>
<comment type="caution">
    <text evidence="8">The sequence shown here is derived from an EMBL/GenBank/DDBJ whole genome shotgun (WGS) entry which is preliminary data.</text>
</comment>
<keyword evidence="4 6" id="KW-1133">Transmembrane helix</keyword>
<dbReference type="InterPro" id="IPR035906">
    <property type="entry name" value="MetI-like_sf"/>
</dbReference>
<evidence type="ECO:0000259" key="7">
    <source>
        <dbReference type="PROSITE" id="PS50928"/>
    </source>
</evidence>